<protein>
    <recommendedName>
        <fullName evidence="4">Secreted protein</fullName>
    </recommendedName>
</protein>
<feature type="non-terminal residue" evidence="2">
    <location>
        <position position="82"/>
    </location>
</feature>
<reference evidence="2" key="1">
    <citation type="journal article" date="2020" name="Fungal Divers.">
        <title>Resolving the Mortierellaceae phylogeny through synthesis of multi-gene phylogenetics and phylogenomics.</title>
        <authorList>
            <person name="Vandepol N."/>
            <person name="Liber J."/>
            <person name="Desiro A."/>
            <person name="Na H."/>
            <person name="Kennedy M."/>
            <person name="Barry K."/>
            <person name="Grigoriev I.V."/>
            <person name="Miller A.N."/>
            <person name="O'Donnell K."/>
            <person name="Stajich J.E."/>
            <person name="Bonito G."/>
        </authorList>
    </citation>
    <scope>NUCLEOTIDE SEQUENCE</scope>
    <source>
        <strain evidence="2">KOD1015</strain>
    </source>
</reference>
<evidence type="ECO:0000313" key="2">
    <source>
        <dbReference type="EMBL" id="KAF9580463.1"/>
    </source>
</evidence>
<comment type="caution">
    <text evidence="2">The sequence shown here is derived from an EMBL/GenBank/DDBJ whole genome shotgun (WGS) entry which is preliminary data.</text>
</comment>
<organism evidence="2 3">
    <name type="scientific">Lunasporangiospora selenospora</name>
    <dbReference type="NCBI Taxonomy" id="979761"/>
    <lineage>
        <taxon>Eukaryota</taxon>
        <taxon>Fungi</taxon>
        <taxon>Fungi incertae sedis</taxon>
        <taxon>Mucoromycota</taxon>
        <taxon>Mortierellomycotina</taxon>
        <taxon>Mortierellomycetes</taxon>
        <taxon>Mortierellales</taxon>
        <taxon>Mortierellaceae</taxon>
        <taxon>Lunasporangiospora</taxon>
    </lineage>
</organism>
<dbReference type="Proteomes" id="UP000780801">
    <property type="component" value="Unassembled WGS sequence"/>
</dbReference>
<keyword evidence="3" id="KW-1185">Reference proteome</keyword>
<feature type="signal peptide" evidence="1">
    <location>
        <begin position="1"/>
        <end position="34"/>
    </location>
</feature>
<evidence type="ECO:0000256" key="1">
    <source>
        <dbReference type="SAM" id="SignalP"/>
    </source>
</evidence>
<evidence type="ECO:0000313" key="3">
    <source>
        <dbReference type="Proteomes" id="UP000780801"/>
    </source>
</evidence>
<dbReference type="EMBL" id="JAABOA010002049">
    <property type="protein sequence ID" value="KAF9580463.1"/>
    <property type="molecule type" value="Genomic_DNA"/>
</dbReference>
<dbReference type="AlphaFoldDB" id="A0A9P6KD39"/>
<feature type="chain" id="PRO_5040492789" description="Secreted protein" evidence="1">
    <location>
        <begin position="35"/>
        <end position="82"/>
    </location>
</feature>
<keyword evidence="1" id="KW-0732">Signal</keyword>
<sequence length="82" mass="9066">MGHSHHSGSRSTTRALAILITALTLACITLQAAAAPAPMPGTTMQESREECKDRAEYQRDIYRKGNQNEDAALVQYFENEVE</sequence>
<accession>A0A9P6KD39</accession>
<evidence type="ECO:0008006" key="4">
    <source>
        <dbReference type="Google" id="ProtNLM"/>
    </source>
</evidence>
<name>A0A9P6KD39_9FUNG</name>
<gene>
    <name evidence="2" type="ORF">BGW38_002887</name>
</gene>
<proteinExistence type="predicted"/>